<evidence type="ECO:0000313" key="3">
    <source>
        <dbReference type="Proteomes" id="UP000322553"/>
    </source>
</evidence>
<dbReference type="Proteomes" id="UP000322553">
    <property type="component" value="Chromosome"/>
</dbReference>
<reference evidence="2 3" key="1">
    <citation type="submission" date="2019-08" db="EMBL/GenBank/DDBJ databases">
        <title>Complete genome sequence of Kushneria sp. YCWA18, a halophilic phosphate-solubilizing bacterium isolated from Daqiao saltern in China.</title>
        <authorList>
            <person name="Du G.-X."/>
            <person name="Qu L.-Y."/>
        </authorList>
    </citation>
    <scope>NUCLEOTIDE SEQUENCE [LARGE SCALE GENOMIC DNA]</scope>
    <source>
        <strain evidence="2 3">YCWA18</strain>
    </source>
</reference>
<evidence type="ECO:0000256" key="1">
    <source>
        <dbReference type="SAM" id="SignalP"/>
    </source>
</evidence>
<feature type="signal peptide" evidence="1">
    <location>
        <begin position="1"/>
        <end position="23"/>
    </location>
</feature>
<evidence type="ECO:0008006" key="4">
    <source>
        <dbReference type="Google" id="ProtNLM"/>
    </source>
</evidence>
<name>A0A5C1A211_9GAMM</name>
<keyword evidence="1" id="KW-0732">Signal</keyword>
<accession>A0A5C1A211</accession>
<feature type="chain" id="PRO_5022849473" description="DUF5666 domain-containing protein" evidence="1">
    <location>
        <begin position="24"/>
        <end position="207"/>
    </location>
</feature>
<keyword evidence="3" id="KW-1185">Reference proteome</keyword>
<dbReference type="AlphaFoldDB" id="A0A5C1A211"/>
<sequence length="207" mass="21692">MVNRLASATLGLLLLGGISLAHADAQKVVHPMRGTINQVSAKALDITTARGDKHLHVQLTDQTKVAVVTNADFKDIKPDSYIGSAAIPQPDGTLKALEVHVFAPSMKGTGEGHYGWENADGSMGTMTNGSVGSFVKSSGRTLVVDYNGQQKKLTVPENVPIVSLAPGSHSDLKAGEKLVLFPTADSQNDDLVADRISVGRDGVAPPM</sequence>
<dbReference type="RefSeq" id="WP_149054575.1">
    <property type="nucleotide sequence ID" value="NZ_CP043420.1"/>
</dbReference>
<dbReference type="KEGG" id="kuy:FY550_12855"/>
<dbReference type="EMBL" id="CP043420">
    <property type="protein sequence ID" value="QEL11937.1"/>
    <property type="molecule type" value="Genomic_DNA"/>
</dbReference>
<evidence type="ECO:0000313" key="2">
    <source>
        <dbReference type="EMBL" id="QEL11937.1"/>
    </source>
</evidence>
<organism evidence="2 3">
    <name type="scientific">Kushneria phosphatilytica</name>
    <dbReference type="NCBI Taxonomy" id="657387"/>
    <lineage>
        <taxon>Bacteria</taxon>
        <taxon>Pseudomonadati</taxon>
        <taxon>Pseudomonadota</taxon>
        <taxon>Gammaproteobacteria</taxon>
        <taxon>Oceanospirillales</taxon>
        <taxon>Halomonadaceae</taxon>
        <taxon>Kushneria</taxon>
    </lineage>
</organism>
<gene>
    <name evidence="2" type="ORF">FY550_12855</name>
</gene>
<protein>
    <recommendedName>
        <fullName evidence="4">DUF5666 domain-containing protein</fullName>
    </recommendedName>
</protein>
<proteinExistence type="predicted"/>